<accession>A0ABU6J6X8</accession>
<sequence>MRLSAVGTTTFFILLPFWSGAGAVSDVKSGRADASPFFRKADLVSREYRPARGLVPNPERGWYYSADCDGKVAVEQLKTWRNREGITLAVCSVGLGEFISKEISPAALENFSNNMSSFRAAGMKAILRFSYSSDISGIDANLPRIRAHMDQLKPYLEKHKDVIAVVHAGFVGGWGEWAYSRNFGNLGQLSEANWRDRKAVVDKLLAVVPKERIVQLRTPAFKRRFAGEKPLQPGEAYGTSARARLGHHNDCFLASANDWGTYTDRTVEYPYLQEETAYVAMGGETCNLEPQRSNCKNALDELGRFHYSYLNASYHPEVLKAFKQEGCYGVIENRLGYRFVLQRAAFPKAAQAGGVLSFELAVQNDGWAAPFNQRDVELVLRNRSTRALTRLRVETEIRHWRPGATTRLRQAIPLPETLPQGRYELLLNFPDAAPGLRNRPDYSIRLAHEDGWESETGFNRLHHNLEIKGAVASDGLRKPSNRSNNSIAIDQR</sequence>
<organism evidence="4 5">
    <name type="scientific">Noviherbaspirillum album</name>
    <dbReference type="NCBI Taxonomy" id="3080276"/>
    <lineage>
        <taxon>Bacteria</taxon>
        <taxon>Pseudomonadati</taxon>
        <taxon>Pseudomonadota</taxon>
        <taxon>Betaproteobacteria</taxon>
        <taxon>Burkholderiales</taxon>
        <taxon>Oxalobacteraceae</taxon>
        <taxon>Noviherbaspirillum</taxon>
    </lineage>
</organism>
<dbReference type="InterPro" id="IPR032379">
    <property type="entry name" value="DUF4874"/>
</dbReference>
<feature type="domain" description="DUF4874" evidence="3">
    <location>
        <begin position="57"/>
        <end position="220"/>
    </location>
</feature>
<gene>
    <name evidence="4" type="ORF">RY831_08980</name>
</gene>
<dbReference type="EMBL" id="JAWIIV010000006">
    <property type="protein sequence ID" value="MEC4719280.1"/>
    <property type="molecule type" value="Genomic_DNA"/>
</dbReference>
<proteinExistence type="predicted"/>
<reference evidence="4 5" key="1">
    <citation type="submission" date="2023-10" db="EMBL/GenBank/DDBJ databases">
        <title>Noviherbaspirillum sp. CPCC 100848 genome assembly.</title>
        <authorList>
            <person name="Li X.Y."/>
            <person name="Fang X.M."/>
        </authorList>
    </citation>
    <scope>NUCLEOTIDE SEQUENCE [LARGE SCALE GENOMIC DNA]</scope>
    <source>
        <strain evidence="4 5">CPCC 100848</strain>
    </source>
</reference>
<feature type="region of interest" description="Disordered" evidence="1">
    <location>
        <begin position="472"/>
        <end position="492"/>
    </location>
</feature>
<protein>
    <submittedName>
        <fullName evidence="4">DUF4832 domain-containing protein</fullName>
    </submittedName>
</protein>
<feature type="compositionally biased region" description="Polar residues" evidence="1">
    <location>
        <begin position="481"/>
        <end position="492"/>
    </location>
</feature>
<evidence type="ECO:0000259" key="2">
    <source>
        <dbReference type="Pfam" id="PF16116"/>
    </source>
</evidence>
<comment type="caution">
    <text evidence="4">The sequence shown here is derived from an EMBL/GenBank/DDBJ whole genome shotgun (WGS) entry which is preliminary data.</text>
</comment>
<dbReference type="RefSeq" id="WP_326506001.1">
    <property type="nucleotide sequence ID" value="NZ_JAWIIV010000006.1"/>
</dbReference>
<dbReference type="InterPro" id="IPR032267">
    <property type="entry name" value="DUF4832"/>
</dbReference>
<evidence type="ECO:0000313" key="5">
    <source>
        <dbReference type="Proteomes" id="UP001352263"/>
    </source>
</evidence>
<dbReference type="Pfam" id="PF16116">
    <property type="entry name" value="DUF4832"/>
    <property type="match status" value="1"/>
</dbReference>
<evidence type="ECO:0000256" key="1">
    <source>
        <dbReference type="SAM" id="MobiDB-lite"/>
    </source>
</evidence>
<evidence type="ECO:0000313" key="4">
    <source>
        <dbReference type="EMBL" id="MEC4719280.1"/>
    </source>
</evidence>
<dbReference type="Proteomes" id="UP001352263">
    <property type="component" value="Unassembled WGS sequence"/>
</dbReference>
<keyword evidence="5" id="KW-1185">Reference proteome</keyword>
<name>A0ABU6J6X8_9BURK</name>
<evidence type="ECO:0000259" key="3">
    <source>
        <dbReference type="Pfam" id="PF16173"/>
    </source>
</evidence>
<feature type="domain" description="DUF4832" evidence="2">
    <location>
        <begin position="244"/>
        <end position="447"/>
    </location>
</feature>
<dbReference type="Pfam" id="PF16173">
    <property type="entry name" value="DUF4874"/>
    <property type="match status" value="1"/>
</dbReference>